<evidence type="ECO:0008006" key="4">
    <source>
        <dbReference type="Google" id="ProtNLM"/>
    </source>
</evidence>
<keyword evidence="1" id="KW-0472">Membrane</keyword>
<dbReference type="GeneID" id="92919518"/>
<dbReference type="Proteomes" id="UP000013024">
    <property type="component" value="Unassembled WGS sequence"/>
</dbReference>
<dbReference type="EMBL" id="APQI01000004">
    <property type="protein sequence ID" value="ENV99028.1"/>
    <property type="molecule type" value="Genomic_DNA"/>
</dbReference>
<comment type="caution">
    <text evidence="2">The sequence shown here is derived from an EMBL/GenBank/DDBJ whole genome shotgun (WGS) entry which is preliminary data.</text>
</comment>
<gene>
    <name evidence="2" type="ORF">F936_02111</name>
</gene>
<keyword evidence="3" id="KW-1185">Reference proteome</keyword>
<feature type="transmembrane region" description="Helical" evidence="1">
    <location>
        <begin position="155"/>
        <end position="175"/>
    </location>
</feature>
<sequence>MESIDKKDKEYDSEKYKFLYEYKKYHLDILRDNYKELENKASKYLTFITLFLTVTTVLCRTYLTETQPIETRGVMYYASLILLIIFVIAIFPVLRWLFLCLKINKLGEIPKTGIKEYVQENEKETVYMGLSDRIDEVVASYKKINNEKAAYLKKAFAEILCCSLIFLAFIITFILNKF</sequence>
<evidence type="ECO:0000313" key="3">
    <source>
        <dbReference type="Proteomes" id="UP000013024"/>
    </source>
</evidence>
<evidence type="ECO:0000256" key="1">
    <source>
        <dbReference type="SAM" id="Phobius"/>
    </source>
</evidence>
<accession>A0ABP2UF29</accession>
<feature type="transmembrane region" description="Helical" evidence="1">
    <location>
        <begin position="44"/>
        <end position="63"/>
    </location>
</feature>
<organism evidence="2 3">
    <name type="scientific">Acinetobacter calcoaceticus DSM 30006 = CIP 81.8</name>
    <dbReference type="NCBI Taxonomy" id="981331"/>
    <lineage>
        <taxon>Bacteria</taxon>
        <taxon>Pseudomonadati</taxon>
        <taxon>Pseudomonadota</taxon>
        <taxon>Gammaproteobacteria</taxon>
        <taxon>Moraxellales</taxon>
        <taxon>Moraxellaceae</taxon>
        <taxon>Acinetobacter</taxon>
        <taxon>Acinetobacter calcoaceticus/baumannii complex</taxon>
    </lineage>
</organism>
<feature type="transmembrane region" description="Helical" evidence="1">
    <location>
        <begin position="75"/>
        <end position="98"/>
    </location>
</feature>
<proteinExistence type="predicted"/>
<keyword evidence="1" id="KW-0812">Transmembrane</keyword>
<keyword evidence="1" id="KW-1133">Transmembrane helix</keyword>
<dbReference type="RefSeq" id="WP_005047296.1">
    <property type="nucleotide sequence ID" value="NZ_KB849780.1"/>
</dbReference>
<evidence type="ECO:0000313" key="2">
    <source>
        <dbReference type="EMBL" id="ENV99028.1"/>
    </source>
</evidence>
<protein>
    <recommendedName>
        <fullName evidence="4">YcxB-like protein domain-containing protein</fullName>
    </recommendedName>
</protein>
<name>A0ABP2UF29_ACICA</name>
<reference evidence="2 3" key="1">
    <citation type="submission" date="2013-02" db="EMBL/GenBank/DDBJ databases">
        <title>The Genome Sequence of Acinetobacter calcoaceticus CIP 81.8.</title>
        <authorList>
            <consortium name="The Broad Institute Genome Sequencing Platform"/>
            <consortium name="The Broad Institute Genome Sequencing Center for Infectious Disease"/>
            <person name="Cerqueira G."/>
            <person name="Feldgarden M."/>
            <person name="Courvalin P."/>
            <person name="Perichon B."/>
            <person name="Grillot-Courvalin C."/>
            <person name="Clermont D."/>
            <person name="Rocha E."/>
            <person name="Yoon E.-J."/>
            <person name="Nemec A."/>
            <person name="Walker B."/>
            <person name="Young S.K."/>
            <person name="Zeng Q."/>
            <person name="Gargeya S."/>
            <person name="Fitzgerald M."/>
            <person name="Haas B."/>
            <person name="Abouelleil A."/>
            <person name="Alvarado L."/>
            <person name="Arachchi H.M."/>
            <person name="Berlin A.M."/>
            <person name="Chapman S.B."/>
            <person name="Dewar J."/>
            <person name="Goldberg J."/>
            <person name="Griggs A."/>
            <person name="Gujja S."/>
            <person name="Hansen M."/>
            <person name="Howarth C."/>
            <person name="Imamovic A."/>
            <person name="Larimer J."/>
            <person name="McCowan C."/>
            <person name="Murphy C."/>
            <person name="Neiman D."/>
            <person name="Pearson M."/>
            <person name="Priest M."/>
            <person name="Roberts A."/>
            <person name="Saif S."/>
            <person name="Shea T."/>
            <person name="Sisk P."/>
            <person name="Sykes S."/>
            <person name="Wortman J."/>
            <person name="Nusbaum C."/>
            <person name="Birren B."/>
        </authorList>
    </citation>
    <scope>NUCLEOTIDE SEQUENCE [LARGE SCALE GENOMIC DNA]</scope>
    <source>
        <strain evidence="2 3">CIP 81.8</strain>
    </source>
</reference>